<keyword evidence="1" id="KW-0233">DNA recombination</keyword>
<evidence type="ECO:0000256" key="1">
    <source>
        <dbReference type="ARBA" id="ARBA00023172"/>
    </source>
</evidence>
<evidence type="ECO:0000313" key="3">
    <source>
        <dbReference type="Proteomes" id="UP000248975"/>
    </source>
</evidence>
<reference evidence="2 3" key="1">
    <citation type="submission" date="2017-08" db="EMBL/GenBank/DDBJ databases">
        <title>Infants hospitalized years apart are colonized by the same room-sourced microbial strains.</title>
        <authorList>
            <person name="Brooks B."/>
            <person name="Olm M.R."/>
            <person name="Firek B.A."/>
            <person name="Baker R."/>
            <person name="Thomas B.C."/>
            <person name="Morowitz M.J."/>
            <person name="Banfield J.F."/>
        </authorList>
    </citation>
    <scope>NUCLEOTIDE SEQUENCE [LARGE SCALE GENOMIC DNA]</scope>
    <source>
        <strain evidence="2">S2_003_000_R2_11</strain>
    </source>
</reference>
<evidence type="ECO:0000313" key="2">
    <source>
        <dbReference type="EMBL" id="PZQ99173.1"/>
    </source>
</evidence>
<dbReference type="Gene3D" id="1.10.443.10">
    <property type="entry name" value="Intergrase catalytic core"/>
    <property type="match status" value="1"/>
</dbReference>
<protein>
    <submittedName>
        <fullName evidence="2">Recombinase</fullName>
    </submittedName>
</protein>
<dbReference type="EMBL" id="QFQS01000001">
    <property type="protein sequence ID" value="PZQ99173.1"/>
    <property type="molecule type" value="Genomic_DNA"/>
</dbReference>
<organism evidence="2 3">
    <name type="scientific">Cereibacter sphaeroides</name>
    <name type="common">Rhodobacter sphaeroides</name>
    <dbReference type="NCBI Taxonomy" id="1063"/>
    <lineage>
        <taxon>Bacteria</taxon>
        <taxon>Pseudomonadati</taxon>
        <taxon>Pseudomonadota</taxon>
        <taxon>Alphaproteobacteria</taxon>
        <taxon>Rhodobacterales</taxon>
        <taxon>Paracoccaceae</taxon>
        <taxon>Cereibacter</taxon>
    </lineage>
</organism>
<dbReference type="InterPro" id="IPR011010">
    <property type="entry name" value="DNA_brk_join_enz"/>
</dbReference>
<dbReference type="SUPFAM" id="SSF56349">
    <property type="entry name" value="DNA breaking-rejoining enzymes"/>
    <property type="match status" value="1"/>
</dbReference>
<sequence>MLELPNPGSTTTPQHHQEQDWMRFDLSRLDGDPTYAPGLFRSGKYLYWRPSPHLVKAGYLNKKHPLPGLYGDDRDADRAAMCRAYTRDMLQWASGQQAPKVEEGTWLWLIGRYKSDEHSPFQDVKANTREDYLNTLARLEVAIGSVKIAATDLAELKGWKKAMGDNFTARAIADNLDRKEKGLAPRPTSATSYVKRGFTMIRILAGYGKMIKATGARDVVDILSEMVIKSPRRRTVTPKPDQVLAVIAAADDAKDAAFALGLSFQWWLTLRAVDVRGQWLGKGDGRRWADGLTWDMFDRDLTTLTKTPSKTEDDMPEELVFDLTLIPDLQARLKSVPQDQRIGPVIKQPNGRPFDRFLWADRYRLYARKAGVPDEIKMMDTRSGALNHAQNLGASPFAMRDQANHSTIETTNRYIRERSENANKVIELRARKTV</sequence>
<dbReference type="GO" id="GO:0006310">
    <property type="term" value="P:DNA recombination"/>
    <property type="evidence" value="ECO:0007669"/>
    <property type="project" value="UniProtKB-KW"/>
</dbReference>
<gene>
    <name evidence="2" type="ORF">DI533_00245</name>
</gene>
<proteinExistence type="predicted"/>
<comment type="caution">
    <text evidence="2">The sequence shown here is derived from an EMBL/GenBank/DDBJ whole genome shotgun (WGS) entry which is preliminary data.</text>
</comment>
<accession>A0A2W5U6U6</accession>
<dbReference type="GO" id="GO:0003677">
    <property type="term" value="F:DNA binding"/>
    <property type="evidence" value="ECO:0007669"/>
    <property type="project" value="InterPro"/>
</dbReference>
<name>A0A2W5U6U6_CERSP</name>
<dbReference type="InterPro" id="IPR013762">
    <property type="entry name" value="Integrase-like_cat_sf"/>
</dbReference>
<dbReference type="Proteomes" id="UP000248975">
    <property type="component" value="Unassembled WGS sequence"/>
</dbReference>
<dbReference type="GO" id="GO:0015074">
    <property type="term" value="P:DNA integration"/>
    <property type="evidence" value="ECO:0007669"/>
    <property type="project" value="InterPro"/>
</dbReference>
<dbReference type="AlphaFoldDB" id="A0A2W5U6U6"/>